<reference evidence="10" key="1">
    <citation type="journal article" date="2020" name="J Insects Food Feed">
        <title>The yellow mealworm (Tenebrio molitor) genome: a resource for the emerging insects as food and feed industry.</title>
        <authorList>
            <person name="Eriksson T."/>
            <person name="Andere A."/>
            <person name="Kelstrup H."/>
            <person name="Emery V."/>
            <person name="Picard C."/>
        </authorList>
    </citation>
    <scope>NUCLEOTIDE SEQUENCE</scope>
    <source>
        <strain evidence="10">Stoneville</strain>
        <tissue evidence="10">Whole head</tissue>
    </source>
</reference>
<dbReference type="PANTHER" id="PTHR24223">
    <property type="entry name" value="ATP-BINDING CASSETTE SUB-FAMILY C"/>
    <property type="match status" value="1"/>
</dbReference>
<evidence type="ECO:0000313" key="10">
    <source>
        <dbReference type="EMBL" id="KAH0810059.1"/>
    </source>
</evidence>
<dbReference type="PROSITE" id="PS00211">
    <property type="entry name" value="ABC_TRANSPORTER_1"/>
    <property type="match status" value="2"/>
</dbReference>
<evidence type="ECO:0000256" key="7">
    <source>
        <dbReference type="ARBA" id="ARBA00023136"/>
    </source>
</evidence>
<dbReference type="GO" id="GO:0016887">
    <property type="term" value="F:ATP hydrolysis activity"/>
    <property type="evidence" value="ECO:0007669"/>
    <property type="project" value="InterPro"/>
</dbReference>
<dbReference type="InterPro" id="IPR050173">
    <property type="entry name" value="ABC_transporter_C-like"/>
</dbReference>
<dbReference type="Proteomes" id="UP000719412">
    <property type="component" value="Unassembled WGS sequence"/>
</dbReference>
<reference evidence="10" key="2">
    <citation type="submission" date="2021-08" db="EMBL/GenBank/DDBJ databases">
        <authorList>
            <person name="Eriksson T."/>
        </authorList>
    </citation>
    <scope>NUCLEOTIDE SEQUENCE</scope>
    <source>
        <strain evidence="10">Stoneville</strain>
        <tissue evidence="10">Whole head</tissue>
    </source>
</reference>
<evidence type="ECO:0000256" key="5">
    <source>
        <dbReference type="ARBA" id="ARBA00022840"/>
    </source>
</evidence>
<evidence type="ECO:0000256" key="2">
    <source>
        <dbReference type="ARBA" id="ARBA00022448"/>
    </source>
</evidence>
<accession>A0A8J6H898</accession>
<dbReference type="CDD" id="cd03244">
    <property type="entry name" value="ABCC_MRP_domain2"/>
    <property type="match status" value="1"/>
</dbReference>
<evidence type="ECO:0000256" key="8">
    <source>
        <dbReference type="SAM" id="MobiDB-lite"/>
    </source>
</evidence>
<protein>
    <recommendedName>
        <fullName evidence="9">ABC transporter domain-containing protein</fullName>
    </recommendedName>
</protein>
<comment type="subcellular location">
    <subcellularLocation>
        <location evidence="1">Membrane</location>
        <topology evidence="1">Multi-pass membrane protein</topology>
    </subcellularLocation>
</comment>
<evidence type="ECO:0000259" key="9">
    <source>
        <dbReference type="PROSITE" id="PS50893"/>
    </source>
</evidence>
<organism evidence="10 11">
    <name type="scientific">Tenebrio molitor</name>
    <name type="common">Yellow mealworm beetle</name>
    <dbReference type="NCBI Taxonomy" id="7067"/>
    <lineage>
        <taxon>Eukaryota</taxon>
        <taxon>Metazoa</taxon>
        <taxon>Ecdysozoa</taxon>
        <taxon>Arthropoda</taxon>
        <taxon>Hexapoda</taxon>
        <taxon>Insecta</taxon>
        <taxon>Pterygota</taxon>
        <taxon>Neoptera</taxon>
        <taxon>Endopterygota</taxon>
        <taxon>Coleoptera</taxon>
        <taxon>Polyphaga</taxon>
        <taxon>Cucujiformia</taxon>
        <taxon>Tenebrionidae</taxon>
        <taxon>Tenebrio</taxon>
    </lineage>
</organism>
<dbReference type="FunFam" id="3.40.50.300:FF:000163">
    <property type="entry name" value="Multidrug resistance-associated protein member 4"/>
    <property type="match status" value="1"/>
</dbReference>
<keyword evidence="4" id="KW-0547">Nucleotide-binding</keyword>
<keyword evidence="6" id="KW-1133">Transmembrane helix</keyword>
<dbReference type="InterPro" id="IPR003593">
    <property type="entry name" value="AAA+_ATPase"/>
</dbReference>
<dbReference type="SUPFAM" id="SSF52540">
    <property type="entry name" value="P-loop containing nucleoside triphosphate hydrolases"/>
    <property type="match status" value="2"/>
</dbReference>
<name>A0A8J6H898_TENMO</name>
<feature type="compositionally biased region" description="Polar residues" evidence="8">
    <location>
        <begin position="72"/>
        <end position="99"/>
    </location>
</feature>
<keyword evidence="5" id="KW-0067">ATP-binding</keyword>
<dbReference type="Pfam" id="PF00005">
    <property type="entry name" value="ABC_tran"/>
    <property type="match status" value="2"/>
</dbReference>
<feature type="domain" description="ABC transporter" evidence="9">
    <location>
        <begin position="334"/>
        <end position="553"/>
    </location>
</feature>
<evidence type="ECO:0000256" key="4">
    <source>
        <dbReference type="ARBA" id="ARBA00022741"/>
    </source>
</evidence>
<evidence type="ECO:0000256" key="6">
    <source>
        <dbReference type="ARBA" id="ARBA00022989"/>
    </source>
</evidence>
<keyword evidence="7" id="KW-0472">Membrane</keyword>
<dbReference type="EMBL" id="JABDTM020027738">
    <property type="protein sequence ID" value="KAH0810059.1"/>
    <property type="molecule type" value="Genomic_DNA"/>
</dbReference>
<keyword evidence="11" id="KW-1185">Reference proteome</keyword>
<dbReference type="GO" id="GO:0016020">
    <property type="term" value="C:membrane"/>
    <property type="evidence" value="ECO:0007669"/>
    <property type="project" value="UniProtKB-SubCell"/>
</dbReference>
<dbReference type="GO" id="GO:0005524">
    <property type="term" value="F:ATP binding"/>
    <property type="evidence" value="ECO:0007669"/>
    <property type="project" value="UniProtKB-KW"/>
</dbReference>
<evidence type="ECO:0000313" key="11">
    <source>
        <dbReference type="Proteomes" id="UP000719412"/>
    </source>
</evidence>
<evidence type="ECO:0000256" key="1">
    <source>
        <dbReference type="ARBA" id="ARBA00004141"/>
    </source>
</evidence>
<feature type="region of interest" description="Disordered" evidence="8">
    <location>
        <begin position="207"/>
        <end position="227"/>
    </location>
</feature>
<feature type="domain" description="ABC transporter" evidence="9">
    <location>
        <begin position="673"/>
        <end position="901"/>
    </location>
</feature>
<dbReference type="AlphaFoldDB" id="A0A8J6H898"/>
<keyword evidence="2" id="KW-0813">Transport</keyword>
<dbReference type="InterPro" id="IPR003439">
    <property type="entry name" value="ABC_transporter-like_ATP-bd"/>
</dbReference>
<feature type="compositionally biased region" description="Basic and acidic residues" evidence="8">
    <location>
        <begin position="100"/>
        <end position="126"/>
    </location>
</feature>
<evidence type="ECO:0000256" key="3">
    <source>
        <dbReference type="ARBA" id="ARBA00022692"/>
    </source>
</evidence>
<dbReference type="SMART" id="SM00382">
    <property type="entry name" value="AAA"/>
    <property type="match status" value="2"/>
</dbReference>
<keyword evidence="3" id="KW-0812">Transmembrane</keyword>
<comment type="caution">
    <text evidence="10">The sequence shown here is derived from an EMBL/GenBank/DDBJ whole genome shotgun (WGS) entry which is preliminary data.</text>
</comment>
<proteinExistence type="predicted"/>
<dbReference type="PROSITE" id="PS50893">
    <property type="entry name" value="ABC_TRANSPORTER_2"/>
    <property type="match status" value="2"/>
</dbReference>
<sequence length="926" mass="102885">MAKFNVSLKVVVNEQRINVLSNISIVPQSSTSISASTSPRISDSSSLPIMSEAMSVSSDVKKHYKEVRDSATDNVSDTAESLRKITNNWRGTDSETLQKSTHEESKNRQKEEEMCGTESAERHWRQSDAIPGGPFKDIRGHKRLLEKERLASLSIVEGEKTGDGTNSNKCTGPRKLQSHKRRIVLLYLAHCGLGHKRLNRQVRSASGRDFSPLRHSPSCSGRPVGPSASTTITTTLVSVLRRMFGKGSIPMQHLGSVSGAELLKLVRRGSFWGRAIPMSGWMSPWALSDRSRRIVLALLRDVLQFIGSDDGRGGTIDAQSPSKHKTDEKLPAKITLSNLNVFSGDHKILENVNCEIDTGLTVISGSTASGKTLLLQVILEEYQSVSGVVNVNGRISYASQQPWLFASTIKQNVLFGAKYNEERYVKVLQVCALLYDLHTLPGSDGFIVADRGVNLSKGQQSRINLARAVYRDSDIYLLDDCLGNLDVLVADYIFEKCFKQFLKDKLVVLVTQNRKHIDLADNIIVLSDQAAKFRKKLSGTLIEQELHPLDLAWSEDKPKEEDGVVEEDVNETTNLISEKKIERNIYEEKLMPDIIKLTNHTKLITHGDISAAHVGLVLSQATLFKKLIDFAIRRGSRIETEMTSVGRILEYTEQTQEHRNGVSVEGWPQRGEIKVSNVYLSYDAENYVLHNLNCTVESQETIAIVGRTAAGKSSIISTILRLHKFEGQIFIDGVDIATLPLETLRSNVSVISQDPALFTGTVRENIDFSGKYGDAEIWNALKAVNLDMLFPTLDDRISTVDSKLSLGQKQLLCLARAIIRKSKIVIMDEVTASVDQETEKMIHKIVLEELECCTVIIITHKLDYVLEYDKVIVLDKGDILALKIHTNFGCGASLANKELATLDKLVDRFSLQPVSPPIGDMEMSTF</sequence>
<dbReference type="PANTHER" id="PTHR24223:SF448">
    <property type="entry name" value="FI20146P1-RELATED"/>
    <property type="match status" value="1"/>
</dbReference>
<gene>
    <name evidence="10" type="ORF">GEV33_012733</name>
</gene>
<dbReference type="InterPro" id="IPR027417">
    <property type="entry name" value="P-loop_NTPase"/>
</dbReference>
<feature type="region of interest" description="Disordered" evidence="8">
    <location>
        <begin position="67"/>
        <end position="138"/>
    </location>
</feature>
<dbReference type="InterPro" id="IPR017871">
    <property type="entry name" value="ABC_transporter-like_CS"/>
</dbReference>
<dbReference type="Gene3D" id="3.40.50.300">
    <property type="entry name" value="P-loop containing nucleotide triphosphate hydrolases"/>
    <property type="match status" value="2"/>
</dbReference>
<dbReference type="GO" id="GO:0042626">
    <property type="term" value="F:ATPase-coupled transmembrane transporter activity"/>
    <property type="evidence" value="ECO:0007669"/>
    <property type="project" value="TreeGrafter"/>
</dbReference>